<dbReference type="AlphaFoldDB" id="A7ERY5"/>
<accession>A7ERY5</accession>
<dbReference type="EMBL" id="CH476630">
    <property type="protein sequence ID" value="EDN92227.1"/>
    <property type="molecule type" value="Genomic_DNA"/>
</dbReference>
<dbReference type="Proteomes" id="UP000001312">
    <property type="component" value="Unassembled WGS sequence"/>
</dbReference>
<gene>
    <name evidence="2" type="ORF">SS1G_08090</name>
</gene>
<sequence length="91" mass="9470">MICEGGMKEADFEKITLRSEVGGMDNPNPKPKPGQAGRQIAKSHSHSVPLPSSSSSSSLSSSSSPKTPTISQQIFRGIGIGVVEGKGEEES</sequence>
<protein>
    <submittedName>
        <fullName evidence="2">Uncharacterized protein</fullName>
    </submittedName>
</protein>
<dbReference type="InParanoid" id="A7ERY5"/>
<dbReference type="RefSeq" id="XP_001591463.1">
    <property type="nucleotide sequence ID" value="XM_001591413.1"/>
</dbReference>
<feature type="region of interest" description="Disordered" evidence="1">
    <location>
        <begin position="18"/>
        <end position="91"/>
    </location>
</feature>
<name>A7ERY5_SCLS1</name>
<proteinExistence type="predicted"/>
<keyword evidence="3" id="KW-1185">Reference proteome</keyword>
<evidence type="ECO:0000313" key="2">
    <source>
        <dbReference type="EMBL" id="EDN92227.1"/>
    </source>
</evidence>
<feature type="compositionally biased region" description="Polar residues" evidence="1">
    <location>
        <begin position="65"/>
        <end position="74"/>
    </location>
</feature>
<organism evidence="2 3">
    <name type="scientific">Sclerotinia sclerotiorum (strain ATCC 18683 / 1980 / Ss-1)</name>
    <name type="common">White mold</name>
    <name type="synonym">Whetzelinia sclerotiorum</name>
    <dbReference type="NCBI Taxonomy" id="665079"/>
    <lineage>
        <taxon>Eukaryota</taxon>
        <taxon>Fungi</taxon>
        <taxon>Dikarya</taxon>
        <taxon>Ascomycota</taxon>
        <taxon>Pezizomycotina</taxon>
        <taxon>Leotiomycetes</taxon>
        <taxon>Helotiales</taxon>
        <taxon>Sclerotiniaceae</taxon>
        <taxon>Sclerotinia</taxon>
    </lineage>
</organism>
<reference evidence="3" key="1">
    <citation type="journal article" date="2011" name="PLoS Genet.">
        <title>Genomic analysis of the necrotrophic fungal pathogens Sclerotinia sclerotiorum and Botrytis cinerea.</title>
        <authorList>
            <person name="Amselem J."/>
            <person name="Cuomo C.A."/>
            <person name="van Kan J.A."/>
            <person name="Viaud M."/>
            <person name="Benito E.P."/>
            <person name="Couloux A."/>
            <person name="Coutinho P.M."/>
            <person name="de Vries R.P."/>
            <person name="Dyer P.S."/>
            <person name="Fillinger S."/>
            <person name="Fournier E."/>
            <person name="Gout L."/>
            <person name="Hahn M."/>
            <person name="Kohn L."/>
            <person name="Lapalu N."/>
            <person name="Plummer K.M."/>
            <person name="Pradier J.M."/>
            <person name="Quevillon E."/>
            <person name="Sharon A."/>
            <person name="Simon A."/>
            <person name="ten Have A."/>
            <person name="Tudzynski B."/>
            <person name="Tudzynski P."/>
            <person name="Wincker P."/>
            <person name="Andrew M."/>
            <person name="Anthouard V."/>
            <person name="Beever R.E."/>
            <person name="Beffa R."/>
            <person name="Benoit I."/>
            <person name="Bouzid O."/>
            <person name="Brault B."/>
            <person name="Chen Z."/>
            <person name="Choquer M."/>
            <person name="Collemare J."/>
            <person name="Cotton P."/>
            <person name="Danchin E.G."/>
            <person name="Da Silva C."/>
            <person name="Gautier A."/>
            <person name="Giraud C."/>
            <person name="Giraud T."/>
            <person name="Gonzalez C."/>
            <person name="Grossetete S."/>
            <person name="Guldener U."/>
            <person name="Henrissat B."/>
            <person name="Howlett B.J."/>
            <person name="Kodira C."/>
            <person name="Kretschmer M."/>
            <person name="Lappartient A."/>
            <person name="Leroch M."/>
            <person name="Levis C."/>
            <person name="Mauceli E."/>
            <person name="Neuveglise C."/>
            <person name="Oeser B."/>
            <person name="Pearson M."/>
            <person name="Poulain J."/>
            <person name="Poussereau N."/>
            <person name="Quesneville H."/>
            <person name="Rascle C."/>
            <person name="Schumacher J."/>
            <person name="Segurens B."/>
            <person name="Sexton A."/>
            <person name="Silva E."/>
            <person name="Sirven C."/>
            <person name="Soanes D.M."/>
            <person name="Talbot N.J."/>
            <person name="Templeton M."/>
            <person name="Yandava C."/>
            <person name="Yarden O."/>
            <person name="Zeng Q."/>
            <person name="Rollins J.A."/>
            <person name="Lebrun M.H."/>
            <person name="Dickman M."/>
        </authorList>
    </citation>
    <scope>NUCLEOTIDE SEQUENCE [LARGE SCALE GENOMIC DNA]</scope>
    <source>
        <strain evidence="3">ATCC 18683 / 1980 / Ss-1</strain>
    </source>
</reference>
<evidence type="ECO:0000313" key="3">
    <source>
        <dbReference type="Proteomes" id="UP000001312"/>
    </source>
</evidence>
<evidence type="ECO:0000256" key="1">
    <source>
        <dbReference type="SAM" id="MobiDB-lite"/>
    </source>
</evidence>
<dbReference type="KEGG" id="ssl:SS1G_08090"/>
<dbReference type="GeneID" id="5487213"/>
<feature type="compositionally biased region" description="Low complexity" evidence="1">
    <location>
        <begin position="46"/>
        <end position="64"/>
    </location>
</feature>